<evidence type="ECO:0000256" key="6">
    <source>
        <dbReference type="ARBA" id="ARBA00022801"/>
    </source>
</evidence>
<dbReference type="Gene3D" id="3.30.420.10">
    <property type="entry name" value="Ribonuclease H-like superfamily/Ribonuclease H"/>
    <property type="match status" value="1"/>
</dbReference>
<evidence type="ECO:0000313" key="12">
    <source>
        <dbReference type="EMBL" id="CAL5141710.1"/>
    </source>
</evidence>
<dbReference type="SUPFAM" id="SSF53098">
    <property type="entry name" value="Ribonuclease H-like"/>
    <property type="match status" value="1"/>
</dbReference>
<keyword evidence="7" id="KW-0269">Exonuclease</keyword>
<keyword evidence="5" id="KW-0540">Nuclease</keyword>
<dbReference type="Pfam" id="PF00929">
    <property type="entry name" value="RNase_T"/>
    <property type="match status" value="1"/>
</dbReference>
<evidence type="ECO:0000256" key="7">
    <source>
        <dbReference type="ARBA" id="ARBA00022839"/>
    </source>
</evidence>
<dbReference type="InterPro" id="IPR012337">
    <property type="entry name" value="RNaseH-like_sf"/>
</dbReference>
<proteinExistence type="inferred from homology"/>
<dbReference type="GO" id="GO:0008408">
    <property type="term" value="F:3'-5' exonuclease activity"/>
    <property type="evidence" value="ECO:0007669"/>
    <property type="project" value="InterPro"/>
</dbReference>
<dbReference type="Proteomes" id="UP001497525">
    <property type="component" value="Unassembled WGS sequence"/>
</dbReference>
<evidence type="ECO:0000256" key="9">
    <source>
        <dbReference type="ARBA" id="ARBA00025599"/>
    </source>
</evidence>
<dbReference type="PANTHER" id="PTHR12801:SF45">
    <property type="entry name" value="RNA EXONUCLEASE 4"/>
    <property type="match status" value="1"/>
</dbReference>
<dbReference type="InterPro" id="IPR037431">
    <property type="entry name" value="REX4_DEDDh_dom"/>
</dbReference>
<keyword evidence="8" id="KW-0539">Nucleus</keyword>
<dbReference type="InterPro" id="IPR036397">
    <property type="entry name" value="RNaseH_sf"/>
</dbReference>
<keyword evidence="4" id="KW-0698">rRNA processing</keyword>
<evidence type="ECO:0000313" key="13">
    <source>
        <dbReference type="Proteomes" id="UP001497525"/>
    </source>
</evidence>
<evidence type="ECO:0000256" key="1">
    <source>
        <dbReference type="ARBA" id="ARBA00004123"/>
    </source>
</evidence>
<feature type="compositionally biased region" description="Basic and acidic residues" evidence="10">
    <location>
        <begin position="276"/>
        <end position="287"/>
    </location>
</feature>
<dbReference type="PANTHER" id="PTHR12801">
    <property type="entry name" value="RNA EXONUCLEASE REXO1 / RECO3 FAMILY MEMBER-RELATED"/>
    <property type="match status" value="1"/>
</dbReference>
<reference evidence="12" key="1">
    <citation type="submission" date="2024-06" db="EMBL/GenBank/DDBJ databases">
        <authorList>
            <person name="Liu X."/>
            <person name="Lenzi L."/>
            <person name="Haldenby T S."/>
            <person name="Uol C."/>
        </authorList>
    </citation>
    <scope>NUCLEOTIDE SEQUENCE</scope>
</reference>
<dbReference type="InterPro" id="IPR013520">
    <property type="entry name" value="Ribonucl_H"/>
</dbReference>
<comment type="function">
    <text evidence="9">Exoribonuclease involved in ribosome biosynthesis. Involved in the processing of ITS1, the internal transcribed spacer localized between the 18S and 5.8S rRNAs.</text>
</comment>
<sequence length="355" mass="39804">MQSFLLPMVSASRKPHECVSHAVAAGFNCNSRFVAVRTTDLYLYELVMRCYPKNFPRRRHTSPFPIKCDPCVHIANVTTGLSNSQQPDEEIQSELQPIALDCEMVGVGPKMTSALGRISIVDYFGNLLYDVMVRPRETITDYRTRWSGIRVSDMHRSIPFECVQDQVERIIRNRIVVGHMVRNDFQVLGLKHPEHLIRDTAVTPYARLLAGFQGKHVIALQALTIRLFGIRIQNGEHCSTEDARATMAIYRLVEKVWEAELLKRKTPLPITSGKVHATESNEPRLGDCDTDTNDSIPLSQPGQKRANDDPLNTNVCTKCSSVSPSPVHCGLAKSSSTASLLDDNFWPDESDRSSI</sequence>
<feature type="region of interest" description="Disordered" evidence="10">
    <location>
        <begin position="273"/>
        <end position="310"/>
    </location>
</feature>
<dbReference type="GO" id="GO:0005634">
    <property type="term" value="C:nucleus"/>
    <property type="evidence" value="ECO:0007669"/>
    <property type="project" value="UniProtKB-SubCell"/>
</dbReference>
<dbReference type="GO" id="GO:0003676">
    <property type="term" value="F:nucleic acid binding"/>
    <property type="evidence" value="ECO:0007669"/>
    <property type="project" value="InterPro"/>
</dbReference>
<dbReference type="CDD" id="cd06144">
    <property type="entry name" value="REX4_like"/>
    <property type="match status" value="1"/>
</dbReference>
<dbReference type="FunFam" id="3.30.420.10:FF:000007">
    <property type="entry name" value="Interferon-stimulated exonuclease gene 20"/>
    <property type="match status" value="1"/>
</dbReference>
<evidence type="ECO:0000256" key="3">
    <source>
        <dbReference type="ARBA" id="ARBA00016937"/>
    </source>
</evidence>
<gene>
    <name evidence="12" type="ORF">CDAUBV1_LOCUS17035</name>
</gene>
<evidence type="ECO:0000256" key="8">
    <source>
        <dbReference type="ARBA" id="ARBA00023242"/>
    </source>
</evidence>
<dbReference type="InterPro" id="IPR047021">
    <property type="entry name" value="REXO1/3/4-like"/>
</dbReference>
<dbReference type="GO" id="GO:0006364">
    <property type="term" value="P:rRNA processing"/>
    <property type="evidence" value="ECO:0007669"/>
    <property type="project" value="UniProtKB-KW"/>
</dbReference>
<dbReference type="AlphaFoldDB" id="A0AAV2TZD6"/>
<comment type="similarity">
    <text evidence="2">Belongs to the REXO4 family.</text>
</comment>
<evidence type="ECO:0000259" key="11">
    <source>
        <dbReference type="SMART" id="SM00479"/>
    </source>
</evidence>
<evidence type="ECO:0000256" key="4">
    <source>
        <dbReference type="ARBA" id="ARBA00022552"/>
    </source>
</evidence>
<comment type="subcellular location">
    <subcellularLocation>
        <location evidence="1">Nucleus</location>
    </subcellularLocation>
</comment>
<dbReference type="EMBL" id="CAXLJL010000933">
    <property type="protein sequence ID" value="CAL5141710.1"/>
    <property type="molecule type" value="Genomic_DNA"/>
</dbReference>
<keyword evidence="6" id="KW-0378">Hydrolase</keyword>
<protein>
    <recommendedName>
        <fullName evidence="3">RNA exonuclease 4</fullName>
    </recommendedName>
</protein>
<comment type="caution">
    <text evidence="12">The sequence shown here is derived from an EMBL/GenBank/DDBJ whole genome shotgun (WGS) entry which is preliminary data.</text>
</comment>
<name>A0AAV2TZD6_CALDB</name>
<evidence type="ECO:0000256" key="2">
    <source>
        <dbReference type="ARBA" id="ARBA00010489"/>
    </source>
</evidence>
<evidence type="ECO:0000256" key="5">
    <source>
        <dbReference type="ARBA" id="ARBA00022722"/>
    </source>
</evidence>
<accession>A0AAV2TZD6</accession>
<dbReference type="SMART" id="SM00479">
    <property type="entry name" value="EXOIII"/>
    <property type="match status" value="1"/>
</dbReference>
<feature type="compositionally biased region" description="Polar residues" evidence="10">
    <location>
        <begin position="293"/>
        <end position="302"/>
    </location>
</feature>
<feature type="domain" description="Exonuclease" evidence="11">
    <location>
        <begin position="96"/>
        <end position="259"/>
    </location>
</feature>
<organism evidence="12 13">
    <name type="scientific">Calicophoron daubneyi</name>
    <name type="common">Rumen fluke</name>
    <name type="synonym">Paramphistomum daubneyi</name>
    <dbReference type="NCBI Taxonomy" id="300641"/>
    <lineage>
        <taxon>Eukaryota</taxon>
        <taxon>Metazoa</taxon>
        <taxon>Spiralia</taxon>
        <taxon>Lophotrochozoa</taxon>
        <taxon>Platyhelminthes</taxon>
        <taxon>Trematoda</taxon>
        <taxon>Digenea</taxon>
        <taxon>Plagiorchiida</taxon>
        <taxon>Pronocephalata</taxon>
        <taxon>Paramphistomoidea</taxon>
        <taxon>Paramphistomidae</taxon>
        <taxon>Calicophoron</taxon>
    </lineage>
</organism>
<evidence type="ECO:0000256" key="10">
    <source>
        <dbReference type="SAM" id="MobiDB-lite"/>
    </source>
</evidence>